<dbReference type="InterPro" id="IPR051207">
    <property type="entry name" value="ComplexI_NDUFA9_subunit"/>
</dbReference>
<dbReference type="PANTHER" id="PTHR12126:SF11">
    <property type="entry name" value="NADH DEHYDROGENASE [UBIQUINONE] 1 ALPHA SUBCOMPLEX SUBUNIT 9, MITOCHONDRIAL"/>
    <property type="match status" value="1"/>
</dbReference>
<dbReference type="PANTHER" id="PTHR12126">
    <property type="entry name" value="NADH-UBIQUINONE OXIDOREDUCTASE 39 KDA SUBUNIT-RELATED"/>
    <property type="match status" value="1"/>
</dbReference>
<feature type="transmembrane region" description="Helical" evidence="1">
    <location>
        <begin position="354"/>
        <end position="374"/>
    </location>
</feature>
<dbReference type="Pfam" id="PF13781">
    <property type="entry name" value="DoxX_3"/>
    <property type="match status" value="1"/>
</dbReference>
<dbReference type="Pfam" id="PF13460">
    <property type="entry name" value="NAD_binding_10"/>
    <property type="match status" value="1"/>
</dbReference>
<name>A0ABV7NBZ4_9SPHN</name>
<dbReference type="RefSeq" id="WP_380792629.1">
    <property type="nucleotide sequence ID" value="NZ_JBHRVU010000004.1"/>
</dbReference>
<feature type="transmembrane region" description="Helical" evidence="1">
    <location>
        <begin position="381"/>
        <end position="399"/>
    </location>
</feature>
<dbReference type="SUPFAM" id="SSF51735">
    <property type="entry name" value="NAD(P)-binding Rossmann-fold domains"/>
    <property type="match status" value="1"/>
</dbReference>
<dbReference type="Proteomes" id="UP001595681">
    <property type="component" value="Unassembled WGS sequence"/>
</dbReference>
<keyword evidence="1" id="KW-0472">Membrane</keyword>
<organism evidence="3 4">
    <name type="scientific">Sphingobium rhizovicinum</name>
    <dbReference type="NCBI Taxonomy" id="432308"/>
    <lineage>
        <taxon>Bacteria</taxon>
        <taxon>Pseudomonadati</taxon>
        <taxon>Pseudomonadota</taxon>
        <taxon>Alphaproteobacteria</taxon>
        <taxon>Sphingomonadales</taxon>
        <taxon>Sphingomonadaceae</taxon>
        <taxon>Sphingobium</taxon>
    </lineage>
</organism>
<reference evidence="4" key="1">
    <citation type="journal article" date="2019" name="Int. J. Syst. Evol. Microbiol.">
        <title>The Global Catalogue of Microorganisms (GCM) 10K type strain sequencing project: providing services to taxonomists for standard genome sequencing and annotation.</title>
        <authorList>
            <consortium name="The Broad Institute Genomics Platform"/>
            <consortium name="The Broad Institute Genome Sequencing Center for Infectious Disease"/>
            <person name="Wu L."/>
            <person name="Ma J."/>
        </authorList>
    </citation>
    <scope>NUCLEOTIDE SEQUENCE [LARGE SCALE GENOMIC DNA]</scope>
    <source>
        <strain evidence="4">CCM 7491</strain>
    </source>
</reference>
<feature type="transmembrane region" description="Helical" evidence="1">
    <location>
        <begin position="411"/>
        <end position="428"/>
    </location>
</feature>
<comment type="caution">
    <text evidence="3">The sequence shown here is derived from an EMBL/GenBank/DDBJ whole genome shotgun (WGS) entry which is preliminary data.</text>
</comment>
<evidence type="ECO:0000259" key="2">
    <source>
        <dbReference type="Pfam" id="PF13460"/>
    </source>
</evidence>
<dbReference type="InterPro" id="IPR016040">
    <property type="entry name" value="NAD(P)-bd_dom"/>
</dbReference>
<protein>
    <submittedName>
        <fullName evidence="3">SDR family oxidoreductase</fullName>
    </submittedName>
</protein>
<feature type="domain" description="NAD(P)-binding" evidence="2">
    <location>
        <begin position="7"/>
        <end position="198"/>
    </location>
</feature>
<evidence type="ECO:0000313" key="3">
    <source>
        <dbReference type="EMBL" id="MFC3439955.1"/>
    </source>
</evidence>
<keyword evidence="1" id="KW-1133">Transmembrane helix</keyword>
<dbReference type="EMBL" id="JBHRVU010000004">
    <property type="protein sequence ID" value="MFC3439955.1"/>
    <property type="molecule type" value="Genomic_DNA"/>
</dbReference>
<evidence type="ECO:0000256" key="1">
    <source>
        <dbReference type="SAM" id="Phobius"/>
    </source>
</evidence>
<keyword evidence="1" id="KW-0812">Transmembrane</keyword>
<proteinExistence type="predicted"/>
<dbReference type="InterPro" id="IPR025695">
    <property type="entry name" value="DoxX-like"/>
</dbReference>
<keyword evidence="4" id="KW-1185">Reference proteome</keyword>
<accession>A0ABV7NBZ4</accession>
<dbReference type="InterPro" id="IPR036291">
    <property type="entry name" value="NAD(P)-bd_dom_sf"/>
</dbReference>
<evidence type="ECO:0000313" key="4">
    <source>
        <dbReference type="Proteomes" id="UP001595681"/>
    </source>
</evidence>
<gene>
    <name evidence="3" type="ORF">ACFOKF_01875</name>
</gene>
<dbReference type="Gene3D" id="3.40.50.720">
    <property type="entry name" value="NAD(P)-binding Rossmann-like Domain"/>
    <property type="match status" value="1"/>
</dbReference>
<feature type="transmembrane region" description="Helical" evidence="1">
    <location>
        <begin position="311"/>
        <end position="334"/>
    </location>
</feature>
<sequence length="431" mass="45549">MRVLLIGAYGFIGSGVARALMAAGHEVRGVGRSRRAALRIFPDLRWHFADLNHMTRPADWAEALQGIDAVVNASGALQSGGGDRLDAIQGDSIRALIAACETRGIARFVQISAPGALTADPSAFLSTKALADDRLRGSTLHWAILRPGLVIGRNAYGGTLLLRALAAMPLRLFAVRANSRIQSVALEDVADAVLQCLSADAPKGVDTDLVEREAATLGDLIIAHRRWLGITPAPLIALPAEIAAPISAIADLLGHLGWRSPLRSTAMAMIARNVRGDATGGEQLLGRPLLTLNQILSRHPAGLQDRWQARLVLLTPFIIGALALLFLLSGVTSLMQIDKVAAQLNGTIVAGGTARWLGIGGALADILLGALLLIRRWARSAAIGMAGLTIGYLLMGSWLRPDMWIDPLAPLAKAGTALMLALVAHALLEER</sequence>